<feature type="region of interest" description="Disordered" evidence="1">
    <location>
        <begin position="1"/>
        <end position="63"/>
    </location>
</feature>
<evidence type="ECO:0000256" key="1">
    <source>
        <dbReference type="SAM" id="MobiDB-lite"/>
    </source>
</evidence>
<protein>
    <submittedName>
        <fullName evidence="2">Uncharacterized protein</fullName>
    </submittedName>
</protein>
<dbReference type="PANTHER" id="PTHR33828:SF1">
    <property type="entry name" value="OS05G0596200 PROTEIN"/>
    <property type="match status" value="1"/>
</dbReference>
<sequence length="215" mass="23695">MAADTKSSNLMKSKPSTAGGLSSSRPKIDSSASNRKAVEGSIKNSAADAKNGSSSNASKTREPLRLFYESLSKQIPSSEMAEFWLMEHGLLSPEKAKRAYEKKQRKQKQLRTGTPIKSPPHSTSSRPESSRKPQPVPKNGEPKAKKRITNDSDDDDEFCAKSQTKKRAHDLSEKLSTTFHLRSGNRYVSLILVSMPWIASAAKGLQHDPVMELLQ</sequence>
<feature type="compositionally biased region" description="Polar residues" evidence="1">
    <location>
        <begin position="1"/>
        <end position="34"/>
    </location>
</feature>
<dbReference type="AlphaFoldDB" id="A0AAW2SPB5"/>
<feature type="region of interest" description="Disordered" evidence="1">
    <location>
        <begin position="95"/>
        <end position="172"/>
    </location>
</feature>
<organism evidence="2">
    <name type="scientific">Sesamum latifolium</name>
    <dbReference type="NCBI Taxonomy" id="2727402"/>
    <lineage>
        <taxon>Eukaryota</taxon>
        <taxon>Viridiplantae</taxon>
        <taxon>Streptophyta</taxon>
        <taxon>Embryophyta</taxon>
        <taxon>Tracheophyta</taxon>
        <taxon>Spermatophyta</taxon>
        <taxon>Magnoliopsida</taxon>
        <taxon>eudicotyledons</taxon>
        <taxon>Gunneridae</taxon>
        <taxon>Pentapetalae</taxon>
        <taxon>asterids</taxon>
        <taxon>lamiids</taxon>
        <taxon>Lamiales</taxon>
        <taxon>Pedaliaceae</taxon>
        <taxon>Sesamum</taxon>
    </lineage>
</organism>
<gene>
    <name evidence="2" type="ORF">Slati_4375400</name>
</gene>
<dbReference type="PANTHER" id="PTHR33828">
    <property type="entry name" value="OS05G0596200 PROTEIN"/>
    <property type="match status" value="1"/>
</dbReference>
<evidence type="ECO:0000313" key="2">
    <source>
        <dbReference type="EMBL" id="KAL0394092.1"/>
    </source>
</evidence>
<accession>A0AAW2SPB5</accession>
<reference evidence="2" key="1">
    <citation type="submission" date="2020-06" db="EMBL/GenBank/DDBJ databases">
        <authorList>
            <person name="Li T."/>
            <person name="Hu X."/>
            <person name="Zhang T."/>
            <person name="Song X."/>
            <person name="Zhang H."/>
            <person name="Dai N."/>
            <person name="Sheng W."/>
            <person name="Hou X."/>
            <person name="Wei L."/>
        </authorList>
    </citation>
    <scope>NUCLEOTIDE SEQUENCE</scope>
    <source>
        <strain evidence="2">KEN1</strain>
        <tissue evidence="2">Leaf</tissue>
    </source>
</reference>
<dbReference type="EMBL" id="JACGWN010000016">
    <property type="protein sequence ID" value="KAL0394092.1"/>
    <property type="molecule type" value="Genomic_DNA"/>
</dbReference>
<comment type="caution">
    <text evidence="2">The sequence shown here is derived from an EMBL/GenBank/DDBJ whole genome shotgun (WGS) entry which is preliminary data.</text>
</comment>
<reference evidence="2" key="2">
    <citation type="journal article" date="2024" name="Plant">
        <title>Genomic evolution and insights into agronomic trait innovations of Sesamum species.</title>
        <authorList>
            <person name="Miao H."/>
            <person name="Wang L."/>
            <person name="Qu L."/>
            <person name="Liu H."/>
            <person name="Sun Y."/>
            <person name="Le M."/>
            <person name="Wang Q."/>
            <person name="Wei S."/>
            <person name="Zheng Y."/>
            <person name="Lin W."/>
            <person name="Duan Y."/>
            <person name="Cao H."/>
            <person name="Xiong S."/>
            <person name="Wang X."/>
            <person name="Wei L."/>
            <person name="Li C."/>
            <person name="Ma Q."/>
            <person name="Ju M."/>
            <person name="Zhao R."/>
            <person name="Li G."/>
            <person name="Mu C."/>
            <person name="Tian Q."/>
            <person name="Mei H."/>
            <person name="Zhang T."/>
            <person name="Gao T."/>
            <person name="Zhang H."/>
        </authorList>
    </citation>
    <scope>NUCLEOTIDE SEQUENCE</scope>
    <source>
        <strain evidence="2">KEN1</strain>
    </source>
</reference>
<proteinExistence type="predicted"/>
<name>A0AAW2SPB5_9LAMI</name>